<evidence type="ECO:0000313" key="2">
    <source>
        <dbReference type="Proteomes" id="UP000233551"/>
    </source>
</evidence>
<proteinExistence type="predicted"/>
<organism evidence="1 2">
    <name type="scientific">Punica granatum</name>
    <name type="common">Pomegranate</name>
    <dbReference type="NCBI Taxonomy" id="22663"/>
    <lineage>
        <taxon>Eukaryota</taxon>
        <taxon>Viridiplantae</taxon>
        <taxon>Streptophyta</taxon>
        <taxon>Embryophyta</taxon>
        <taxon>Tracheophyta</taxon>
        <taxon>Spermatophyta</taxon>
        <taxon>Magnoliopsida</taxon>
        <taxon>eudicotyledons</taxon>
        <taxon>Gunneridae</taxon>
        <taxon>Pentapetalae</taxon>
        <taxon>rosids</taxon>
        <taxon>malvids</taxon>
        <taxon>Myrtales</taxon>
        <taxon>Lythraceae</taxon>
        <taxon>Punica</taxon>
    </lineage>
</organism>
<dbReference type="AlphaFoldDB" id="A0A2I0JW01"/>
<keyword evidence="2" id="KW-1185">Reference proteome</keyword>
<dbReference type="EMBL" id="PGOL01001149">
    <property type="protein sequence ID" value="PKI60432.1"/>
    <property type="molecule type" value="Genomic_DNA"/>
</dbReference>
<name>A0A2I0JW01_PUNGR</name>
<evidence type="ECO:0000313" key="1">
    <source>
        <dbReference type="EMBL" id="PKI60432.1"/>
    </source>
</evidence>
<sequence>MDSKYWTRNSESSKYRGCYAVGTQWLASIAICCTIKNLLDDGIRYAAVKALICRRLVPLLGRLHVCWGCPSLVMWDSSSRVERLRKRKYLQRMLFSFGSPGRPVESFCFGDANGGPAFRGPDARHPGLLLALHGHMETFSKVPKRLYRLFDAPFLPRPPPNGVFDLVGSILMSLEFARAKGSKDSTSECVVFCFRQGVATAAPLFVGHRVGKDHSPVRDVTVLVTFVAGGQGHALFVRAVACDLLWREGWDSMSKFQGAGREVFIVLIMVVQESAASESTGSRRGPCGDINPRVHVWAFMRPFPRPFQGGDRSNELLIVSL</sequence>
<protein>
    <submittedName>
        <fullName evidence="1">Uncharacterized protein</fullName>
    </submittedName>
</protein>
<accession>A0A2I0JW01</accession>
<comment type="caution">
    <text evidence="1">The sequence shown here is derived from an EMBL/GenBank/DDBJ whole genome shotgun (WGS) entry which is preliminary data.</text>
</comment>
<dbReference type="Proteomes" id="UP000233551">
    <property type="component" value="Unassembled WGS sequence"/>
</dbReference>
<reference evidence="1 2" key="1">
    <citation type="submission" date="2017-11" db="EMBL/GenBank/DDBJ databases">
        <title>De-novo sequencing of pomegranate (Punica granatum L.) genome.</title>
        <authorList>
            <person name="Akparov Z."/>
            <person name="Amiraslanov A."/>
            <person name="Hajiyeva S."/>
            <person name="Abbasov M."/>
            <person name="Kaur K."/>
            <person name="Hamwieh A."/>
            <person name="Solovyev V."/>
            <person name="Salamov A."/>
            <person name="Braich B."/>
            <person name="Kosarev P."/>
            <person name="Mahmoud A."/>
            <person name="Hajiyev E."/>
            <person name="Babayeva S."/>
            <person name="Izzatullayeva V."/>
            <person name="Mammadov A."/>
            <person name="Mammadov A."/>
            <person name="Sharifova S."/>
            <person name="Ojaghi J."/>
            <person name="Eynullazada K."/>
            <person name="Bayramov B."/>
            <person name="Abdulazimova A."/>
            <person name="Shahmuradov I."/>
        </authorList>
    </citation>
    <scope>NUCLEOTIDE SEQUENCE [LARGE SCALE GENOMIC DNA]</scope>
    <source>
        <strain evidence="2">cv. AG2017</strain>
        <tissue evidence="1">Leaf</tissue>
    </source>
</reference>
<gene>
    <name evidence="1" type="ORF">CRG98_019173</name>
</gene>